<dbReference type="RefSeq" id="WP_198823697.1">
    <property type="nucleotide sequence ID" value="NZ_JAEILT010000004.1"/>
</dbReference>
<organism evidence="1 2">
    <name type="scientific">Paraglaciecola chathamensis</name>
    <dbReference type="NCBI Taxonomy" id="368405"/>
    <lineage>
        <taxon>Bacteria</taxon>
        <taxon>Pseudomonadati</taxon>
        <taxon>Pseudomonadota</taxon>
        <taxon>Gammaproteobacteria</taxon>
        <taxon>Alteromonadales</taxon>
        <taxon>Alteromonadaceae</taxon>
        <taxon>Paraglaciecola</taxon>
    </lineage>
</organism>
<protein>
    <submittedName>
        <fullName evidence="1">Uncharacterized protein</fullName>
    </submittedName>
</protein>
<reference evidence="1 2" key="1">
    <citation type="submission" date="2020-12" db="EMBL/GenBank/DDBJ databases">
        <title>Draft genome sequences of nine environmental bacterial isolates colonizing plastic.</title>
        <authorList>
            <person name="Borre I."/>
            <person name="Sonnenschein E.C."/>
        </authorList>
    </citation>
    <scope>NUCLEOTIDE SEQUENCE [LARGE SCALE GENOMIC DNA]</scope>
    <source>
        <strain evidence="1 2">IB30</strain>
    </source>
</reference>
<dbReference type="EMBL" id="JAEILT010000004">
    <property type="protein sequence ID" value="MBJ2135534.1"/>
    <property type="molecule type" value="Genomic_DNA"/>
</dbReference>
<name>A0ABS0WAR2_9ALTE</name>
<evidence type="ECO:0000313" key="2">
    <source>
        <dbReference type="Proteomes" id="UP000649232"/>
    </source>
</evidence>
<evidence type="ECO:0000313" key="1">
    <source>
        <dbReference type="EMBL" id="MBJ2135534.1"/>
    </source>
</evidence>
<accession>A0ABS0WAR2</accession>
<comment type="caution">
    <text evidence="1">The sequence shown here is derived from an EMBL/GenBank/DDBJ whole genome shotgun (WGS) entry which is preliminary data.</text>
</comment>
<sequence>MSNYIHNGHIDHPEAATLRMDLNNPVFHPTFINQTQYFVVAIFESNEGRSWDEEWVDTRAYCGIISDIHDKDILHEGLHLIMKKGAKPYSLSKWLVEKNITG</sequence>
<dbReference type="Proteomes" id="UP000649232">
    <property type="component" value="Unassembled WGS sequence"/>
</dbReference>
<proteinExistence type="predicted"/>
<gene>
    <name evidence="1" type="ORF">JEU11_03630</name>
</gene>